<dbReference type="AlphaFoldDB" id="A0A7E6DPN2"/>
<dbReference type="CTD" id="29964"/>
<dbReference type="SUPFAM" id="SSF57716">
    <property type="entry name" value="Glucocorticoid receptor-like (DNA-binding domain)"/>
    <property type="match status" value="1"/>
</dbReference>
<dbReference type="PANTHER" id="PTHR24211:SF35">
    <property type="entry name" value="PRICKLE-LIKE PROTEIN 4"/>
    <property type="match status" value="1"/>
</dbReference>
<sequence>MVQVPSWGPRCSPSSCDLFPHAPLAAWSRGVAVPGSGYSGPECEWPILAAFHRKPDLTDRAGRKQTVPPMSVLNSGWSYQGESCPAQEPSLPVNLDGDPGRLPEGDPEEASAQHPAGPRRGLPDLDTNPAANWLGLPTLLRQLPPQDSNEQYCLALGEEELAELRLFRAQRRREALGQGVAYLVPPKLKECTCEKCRETLRPGEYGVFAALAGERHCWHRACFACQACGQALINFIYFYHDGHLYCGRHHAELLRPRCPACDQLIFSRRCTEAEGQRWHENHFCCQDCAGPLGGGRYALQGGGPCCPSCFRSRYSDVGSSPAATLEGRPSLGEAGLGRIEGGNNDPLHFATTISGAALNAVASSSPEIQRVLLGTSPEQECRAGDKAEAPKGGEQGPLETPADPKEDAPCPTCSSSSDSEPEGFFFGQRLPLPCKTPRNLQAEGSDTSRKHCTIC</sequence>
<reference evidence="10" key="1">
    <citation type="submission" date="2025-08" db="UniProtKB">
        <authorList>
            <consortium name="RefSeq"/>
        </authorList>
    </citation>
    <scope>IDENTIFICATION</scope>
    <source>
        <tissue evidence="10">Muscle</tissue>
    </source>
</reference>
<evidence type="ECO:0000256" key="1">
    <source>
        <dbReference type="ARBA" id="ARBA00022723"/>
    </source>
</evidence>
<dbReference type="FunFam" id="2.10.110.10:FF:000005">
    <property type="entry name" value="Testin isoform 1"/>
    <property type="match status" value="1"/>
</dbReference>
<organism evidence="9 10">
    <name type="scientific">Phyllostomus discolor</name>
    <name type="common">pale spear-nosed bat</name>
    <dbReference type="NCBI Taxonomy" id="89673"/>
    <lineage>
        <taxon>Eukaryota</taxon>
        <taxon>Metazoa</taxon>
        <taxon>Chordata</taxon>
        <taxon>Craniata</taxon>
        <taxon>Vertebrata</taxon>
        <taxon>Euteleostomi</taxon>
        <taxon>Mammalia</taxon>
        <taxon>Eutheria</taxon>
        <taxon>Laurasiatheria</taxon>
        <taxon>Chiroptera</taxon>
        <taxon>Yangochiroptera</taxon>
        <taxon>Phyllostomidae</taxon>
        <taxon>Phyllostominae</taxon>
        <taxon>Phyllostomus</taxon>
    </lineage>
</organism>
<feature type="domain" description="LIM zinc-binding" evidence="7">
    <location>
        <begin position="257"/>
        <end position="316"/>
    </location>
</feature>
<keyword evidence="3 5" id="KW-0862">Zinc</keyword>
<dbReference type="Pfam" id="PF06297">
    <property type="entry name" value="PET"/>
    <property type="match status" value="1"/>
</dbReference>
<dbReference type="CDD" id="cd09341">
    <property type="entry name" value="LIM2_Testin_like"/>
    <property type="match status" value="1"/>
</dbReference>
<dbReference type="KEGG" id="pdic:114494971"/>
<feature type="region of interest" description="Disordered" evidence="6">
    <location>
        <begin position="78"/>
        <end position="128"/>
    </location>
</feature>
<accession>A0A7E6DPN2</accession>
<evidence type="ECO:0000313" key="10">
    <source>
        <dbReference type="RefSeq" id="XP_035880949.1"/>
    </source>
</evidence>
<feature type="domain" description="PET" evidence="8">
    <location>
        <begin position="79"/>
        <end position="189"/>
    </location>
</feature>
<keyword evidence="2" id="KW-0677">Repeat</keyword>
<feature type="compositionally biased region" description="Basic and acidic residues" evidence="6">
    <location>
        <begin position="379"/>
        <end position="391"/>
    </location>
</feature>
<evidence type="ECO:0000256" key="3">
    <source>
        <dbReference type="ARBA" id="ARBA00022833"/>
    </source>
</evidence>
<dbReference type="InterPro" id="IPR047120">
    <property type="entry name" value="Pk/Esn/Tes"/>
</dbReference>
<evidence type="ECO:0000256" key="2">
    <source>
        <dbReference type="ARBA" id="ARBA00022737"/>
    </source>
</evidence>
<dbReference type="PROSITE" id="PS50023">
    <property type="entry name" value="LIM_DOMAIN_2"/>
    <property type="match status" value="2"/>
</dbReference>
<name>A0A7E6DPN2_9CHIR</name>
<dbReference type="OrthoDB" id="10069167at2759"/>
<protein>
    <submittedName>
        <fullName evidence="10">LOW QUALITY PROTEIN: prickle-like protein 4</fullName>
    </submittedName>
</protein>
<evidence type="ECO:0000256" key="6">
    <source>
        <dbReference type="SAM" id="MobiDB-lite"/>
    </source>
</evidence>
<dbReference type="PROSITE" id="PS51303">
    <property type="entry name" value="PET"/>
    <property type="match status" value="1"/>
</dbReference>
<feature type="region of interest" description="Disordered" evidence="6">
    <location>
        <begin position="436"/>
        <end position="455"/>
    </location>
</feature>
<dbReference type="InParanoid" id="A0A7E6DPN2"/>
<dbReference type="PANTHER" id="PTHR24211">
    <property type="entry name" value="LIM DOMAIN-CONTAINING PROTEIN"/>
    <property type="match status" value="1"/>
</dbReference>
<evidence type="ECO:0000256" key="4">
    <source>
        <dbReference type="ARBA" id="ARBA00023038"/>
    </source>
</evidence>
<feature type="domain" description="LIM zinc-binding" evidence="7">
    <location>
        <begin position="191"/>
        <end position="256"/>
    </location>
</feature>
<keyword evidence="4 5" id="KW-0440">LIM domain</keyword>
<evidence type="ECO:0000313" key="9">
    <source>
        <dbReference type="Proteomes" id="UP000504628"/>
    </source>
</evidence>
<feature type="region of interest" description="Disordered" evidence="6">
    <location>
        <begin position="376"/>
        <end position="429"/>
    </location>
</feature>
<dbReference type="RefSeq" id="XP_035880949.1">
    <property type="nucleotide sequence ID" value="XM_036025056.1"/>
</dbReference>
<dbReference type="Gene3D" id="2.10.110.10">
    <property type="entry name" value="Cysteine Rich Protein"/>
    <property type="match status" value="2"/>
</dbReference>
<dbReference type="PROSITE" id="PS00478">
    <property type="entry name" value="LIM_DOMAIN_1"/>
    <property type="match status" value="1"/>
</dbReference>
<evidence type="ECO:0000259" key="7">
    <source>
        <dbReference type="PROSITE" id="PS50023"/>
    </source>
</evidence>
<dbReference type="InterPro" id="IPR001781">
    <property type="entry name" value="Znf_LIM"/>
</dbReference>
<dbReference type="CDD" id="cd09340">
    <property type="entry name" value="LIM1_Testin_like"/>
    <property type="match status" value="1"/>
</dbReference>
<evidence type="ECO:0000256" key="5">
    <source>
        <dbReference type="PROSITE-ProRule" id="PRU00125"/>
    </source>
</evidence>
<dbReference type="FunFam" id="2.10.110.10:FF:000093">
    <property type="entry name" value="prickle-like protein 4 isoform X3"/>
    <property type="match status" value="1"/>
</dbReference>
<dbReference type="InterPro" id="IPR010442">
    <property type="entry name" value="PET_domain"/>
</dbReference>
<dbReference type="FunCoup" id="A0A7E6DPN2">
    <property type="interactions" value="4"/>
</dbReference>
<dbReference type="Pfam" id="PF00412">
    <property type="entry name" value="LIM"/>
    <property type="match status" value="2"/>
</dbReference>
<proteinExistence type="predicted"/>
<keyword evidence="9" id="KW-1185">Reference proteome</keyword>
<evidence type="ECO:0000259" key="8">
    <source>
        <dbReference type="PROSITE" id="PS51303"/>
    </source>
</evidence>
<keyword evidence="1 5" id="KW-0479">Metal-binding</keyword>
<dbReference type="SMART" id="SM00132">
    <property type="entry name" value="LIM"/>
    <property type="match status" value="2"/>
</dbReference>
<dbReference type="Proteomes" id="UP000504628">
    <property type="component" value="Chromosome 4"/>
</dbReference>
<gene>
    <name evidence="10" type="primary">PRICKLE4</name>
</gene>
<dbReference type="GeneID" id="114494971"/>
<dbReference type="GO" id="GO:0008270">
    <property type="term" value="F:zinc ion binding"/>
    <property type="evidence" value="ECO:0007669"/>
    <property type="project" value="InterPro"/>
</dbReference>